<protein>
    <submittedName>
        <fullName evidence="1">Uncharacterized protein</fullName>
    </submittedName>
</protein>
<sequence>MSAITPVPNIVSFDCSLRHRNESIKLLKCVVYRFSIAFAFLFRPPIEDIFDGYGNRLLRAWGMDQVDESSGNG</sequence>
<evidence type="ECO:0000313" key="1">
    <source>
        <dbReference type="EMBL" id="KAK4022232.1"/>
    </source>
</evidence>
<gene>
    <name evidence="1" type="ORF">OUZ56_007711</name>
</gene>
<name>A0ABR0AAT3_9CRUS</name>
<evidence type="ECO:0000313" key="2">
    <source>
        <dbReference type="Proteomes" id="UP001234178"/>
    </source>
</evidence>
<proteinExistence type="predicted"/>
<accession>A0ABR0AAT3</accession>
<organism evidence="1 2">
    <name type="scientific">Daphnia magna</name>
    <dbReference type="NCBI Taxonomy" id="35525"/>
    <lineage>
        <taxon>Eukaryota</taxon>
        <taxon>Metazoa</taxon>
        <taxon>Ecdysozoa</taxon>
        <taxon>Arthropoda</taxon>
        <taxon>Crustacea</taxon>
        <taxon>Branchiopoda</taxon>
        <taxon>Diplostraca</taxon>
        <taxon>Cladocera</taxon>
        <taxon>Anomopoda</taxon>
        <taxon>Daphniidae</taxon>
        <taxon>Daphnia</taxon>
    </lineage>
</organism>
<comment type="caution">
    <text evidence="1">The sequence shown here is derived from an EMBL/GenBank/DDBJ whole genome shotgun (WGS) entry which is preliminary data.</text>
</comment>
<dbReference type="Proteomes" id="UP001234178">
    <property type="component" value="Unassembled WGS sequence"/>
</dbReference>
<dbReference type="EMBL" id="JAOYFB010000037">
    <property type="protein sequence ID" value="KAK4022232.1"/>
    <property type="molecule type" value="Genomic_DNA"/>
</dbReference>
<keyword evidence="2" id="KW-1185">Reference proteome</keyword>
<reference evidence="1 2" key="1">
    <citation type="journal article" date="2023" name="Nucleic Acids Res.">
        <title>The hologenome of Daphnia magna reveals possible DNA methylation and microbiome-mediated evolution of the host genome.</title>
        <authorList>
            <person name="Chaturvedi A."/>
            <person name="Li X."/>
            <person name="Dhandapani V."/>
            <person name="Marshall H."/>
            <person name="Kissane S."/>
            <person name="Cuenca-Cambronero M."/>
            <person name="Asole G."/>
            <person name="Calvet F."/>
            <person name="Ruiz-Romero M."/>
            <person name="Marangio P."/>
            <person name="Guigo R."/>
            <person name="Rago D."/>
            <person name="Mirbahai L."/>
            <person name="Eastwood N."/>
            <person name="Colbourne J.K."/>
            <person name="Zhou J."/>
            <person name="Mallon E."/>
            <person name="Orsini L."/>
        </authorList>
    </citation>
    <scope>NUCLEOTIDE SEQUENCE [LARGE SCALE GENOMIC DNA]</scope>
    <source>
        <strain evidence="1">LRV0_1</strain>
    </source>
</reference>